<dbReference type="KEGG" id="mym:A176_002394"/>
<dbReference type="PATRIC" id="fig|1297742.4.peg.2417"/>
<organism evidence="2 3">
    <name type="scientific">Pseudomyxococcus hansupus</name>
    <dbReference type="NCBI Taxonomy" id="1297742"/>
    <lineage>
        <taxon>Bacteria</taxon>
        <taxon>Pseudomonadati</taxon>
        <taxon>Myxococcota</taxon>
        <taxon>Myxococcia</taxon>
        <taxon>Myxococcales</taxon>
        <taxon>Cystobacterineae</taxon>
        <taxon>Myxococcaceae</taxon>
        <taxon>Pseudomyxococcus</taxon>
    </lineage>
</organism>
<feature type="region of interest" description="Disordered" evidence="1">
    <location>
        <begin position="32"/>
        <end position="54"/>
    </location>
</feature>
<dbReference type="Proteomes" id="UP000009026">
    <property type="component" value="Chromosome"/>
</dbReference>
<dbReference type="eggNOG" id="ENOG5032NGE">
    <property type="taxonomic scope" value="Bacteria"/>
</dbReference>
<gene>
    <name evidence="2" type="ORF">A176_002394</name>
</gene>
<dbReference type="EMBL" id="CP012109">
    <property type="protein sequence ID" value="AKQ65482.1"/>
    <property type="molecule type" value="Genomic_DNA"/>
</dbReference>
<keyword evidence="3" id="KW-1185">Reference proteome</keyword>
<accession>A0A0H4XBZ4</accession>
<sequence length="90" mass="10050">MTLFTGLDRLIDTELGPFREGVEPLLEQVRQGLSALHPPPGGQQLPPQQQEAQRARLEQLLDKLEDVLEALQCAARIRRQRGATSSPRGR</sequence>
<dbReference type="STRING" id="1297742.A176_002394"/>
<feature type="compositionally biased region" description="Low complexity" evidence="1">
    <location>
        <begin position="42"/>
        <end position="52"/>
    </location>
</feature>
<evidence type="ECO:0000256" key="1">
    <source>
        <dbReference type="SAM" id="MobiDB-lite"/>
    </source>
</evidence>
<dbReference type="AlphaFoldDB" id="A0A0H4XBZ4"/>
<evidence type="ECO:0000313" key="3">
    <source>
        <dbReference type="Proteomes" id="UP000009026"/>
    </source>
</evidence>
<reference evidence="2 3" key="1">
    <citation type="journal article" date="2016" name="PLoS ONE">
        <title>Complete Genome Sequence and Comparative Genomics of a Novel Myxobacterium Myxococcus hansupus.</title>
        <authorList>
            <person name="Sharma G."/>
            <person name="Narwani T."/>
            <person name="Subramanian S."/>
        </authorList>
    </citation>
    <scope>NUCLEOTIDE SEQUENCE [LARGE SCALE GENOMIC DNA]</scope>
    <source>
        <strain evidence="3">mixupus</strain>
    </source>
</reference>
<proteinExistence type="predicted"/>
<protein>
    <submittedName>
        <fullName evidence="2">Uncharacterized protein</fullName>
    </submittedName>
</protein>
<evidence type="ECO:0000313" key="2">
    <source>
        <dbReference type="EMBL" id="AKQ65482.1"/>
    </source>
</evidence>
<name>A0A0H4XBZ4_9BACT</name>